<evidence type="ECO:0000313" key="1">
    <source>
        <dbReference type="EMBL" id="STY65247.1"/>
    </source>
</evidence>
<dbReference type="EMBL" id="UGPL01000006">
    <property type="protein sequence ID" value="STY65247.1"/>
    <property type="molecule type" value="Genomic_DNA"/>
</dbReference>
<protein>
    <recommendedName>
        <fullName evidence="3">Lytic protein Rz1</fullName>
    </recommendedName>
</protein>
<proteinExistence type="predicted"/>
<organism evidence="1 2">
    <name type="scientific">Mannheimia haemolytica</name>
    <name type="common">Pasteurella haemolytica</name>
    <dbReference type="NCBI Taxonomy" id="75985"/>
    <lineage>
        <taxon>Bacteria</taxon>
        <taxon>Pseudomonadati</taxon>
        <taxon>Pseudomonadota</taxon>
        <taxon>Gammaproteobacteria</taxon>
        <taxon>Pasteurellales</taxon>
        <taxon>Pasteurellaceae</taxon>
        <taxon>Mannheimia</taxon>
    </lineage>
</organism>
<dbReference type="Proteomes" id="UP000254031">
    <property type="component" value="Unassembled WGS sequence"/>
</dbReference>
<dbReference type="AlphaFoldDB" id="A0A378NBM1"/>
<dbReference type="Pfam" id="PF23793">
    <property type="entry name" value="LysC"/>
    <property type="match status" value="1"/>
</dbReference>
<dbReference type="InterPro" id="IPR058979">
    <property type="entry name" value="LysC-like"/>
</dbReference>
<gene>
    <name evidence="1" type="ORF">NCTC9380_00505</name>
</gene>
<sequence length="77" mass="8655">MVLLIALSGCTSKTIVSTEYLYPPAAYLVPCERTAFSGKTYGDTVEYLIKVMGERDLCASQIDRIREWQAQTKQGFK</sequence>
<reference evidence="1 2" key="1">
    <citation type="submission" date="2018-06" db="EMBL/GenBank/DDBJ databases">
        <authorList>
            <consortium name="Pathogen Informatics"/>
            <person name="Doyle S."/>
        </authorList>
    </citation>
    <scope>NUCLEOTIDE SEQUENCE [LARGE SCALE GENOMIC DNA]</scope>
    <source>
        <strain evidence="1 2">NCTC9380</strain>
    </source>
</reference>
<accession>A0A378NBM1</accession>
<dbReference type="RefSeq" id="WP_061887059.1">
    <property type="nucleotide sequence ID" value="NZ_CP017484.1"/>
</dbReference>
<evidence type="ECO:0008006" key="3">
    <source>
        <dbReference type="Google" id="ProtNLM"/>
    </source>
</evidence>
<evidence type="ECO:0000313" key="2">
    <source>
        <dbReference type="Proteomes" id="UP000254031"/>
    </source>
</evidence>
<name>A0A378NBM1_MANHA</name>